<dbReference type="PANTHER" id="PTHR15492:SF1">
    <property type="entry name" value="CYCLIN-D1-BINDING PROTEIN 1"/>
    <property type="match status" value="1"/>
</dbReference>
<evidence type="ECO:0000256" key="5">
    <source>
        <dbReference type="ARBA" id="ARBA00023242"/>
    </source>
</evidence>
<evidence type="ECO:0000256" key="6">
    <source>
        <dbReference type="ARBA" id="ARBA00023306"/>
    </source>
</evidence>
<evidence type="ECO:0000256" key="2">
    <source>
        <dbReference type="ARBA" id="ARBA00004496"/>
    </source>
</evidence>
<evidence type="ECO:0000256" key="3">
    <source>
        <dbReference type="ARBA" id="ARBA00008940"/>
    </source>
</evidence>
<dbReference type="Gene3D" id="1.20.1410.10">
    <property type="entry name" value="I/LWEQ domain"/>
    <property type="match status" value="1"/>
</dbReference>
<evidence type="ECO:0000256" key="7">
    <source>
        <dbReference type="SAM" id="MobiDB-lite"/>
    </source>
</evidence>
<name>A0ABM1JR20_GEKJA</name>
<evidence type="ECO:0000256" key="4">
    <source>
        <dbReference type="ARBA" id="ARBA00022490"/>
    </source>
</evidence>
<keyword evidence="5" id="KW-0539">Nucleus</keyword>
<reference evidence="11" key="1">
    <citation type="submission" date="2025-08" db="UniProtKB">
        <authorList>
            <consortium name="RefSeq"/>
        </authorList>
    </citation>
    <scope>IDENTIFICATION</scope>
</reference>
<feature type="compositionally biased region" description="Low complexity" evidence="7">
    <location>
        <begin position="50"/>
        <end position="60"/>
    </location>
</feature>
<evidence type="ECO:0000313" key="11">
    <source>
        <dbReference type="RefSeq" id="XP_015263907.1"/>
    </source>
</evidence>
<feature type="domain" description="Cyclin-D1-binding protein 1-like C-terminal" evidence="9">
    <location>
        <begin position="128"/>
        <end position="232"/>
    </location>
</feature>
<keyword evidence="6" id="KW-0131">Cell cycle</keyword>
<organism evidence="10 11">
    <name type="scientific">Gekko japonicus</name>
    <name type="common">Schlegel's Japanese gecko</name>
    <dbReference type="NCBI Taxonomy" id="146911"/>
    <lineage>
        <taxon>Eukaryota</taxon>
        <taxon>Metazoa</taxon>
        <taxon>Chordata</taxon>
        <taxon>Craniata</taxon>
        <taxon>Vertebrata</taxon>
        <taxon>Euteleostomi</taxon>
        <taxon>Lepidosauria</taxon>
        <taxon>Squamata</taxon>
        <taxon>Bifurcata</taxon>
        <taxon>Gekkota</taxon>
        <taxon>Gekkonidae</taxon>
        <taxon>Gekkoninae</taxon>
        <taxon>Gekko</taxon>
    </lineage>
</organism>
<dbReference type="InterPro" id="IPR049318">
    <property type="entry name" value="GCIP_C"/>
</dbReference>
<protein>
    <submittedName>
        <fullName evidence="11">Cyclin-D1-binding protein 1</fullName>
    </submittedName>
</protein>
<feature type="region of interest" description="Disordered" evidence="7">
    <location>
        <begin position="114"/>
        <end position="141"/>
    </location>
</feature>
<comment type="subcellular location">
    <subcellularLocation>
        <location evidence="2">Cytoplasm</location>
    </subcellularLocation>
    <subcellularLocation>
        <location evidence="1">Nucleus</location>
    </subcellularLocation>
</comment>
<proteinExistence type="inferred from homology"/>
<feature type="compositionally biased region" description="Basic and acidic residues" evidence="7">
    <location>
        <begin position="114"/>
        <end position="126"/>
    </location>
</feature>
<dbReference type="InterPro" id="IPR026907">
    <property type="entry name" value="GCIP-like"/>
</dbReference>
<evidence type="ECO:0000313" key="10">
    <source>
        <dbReference type="Proteomes" id="UP000694871"/>
    </source>
</evidence>
<keyword evidence="4" id="KW-0963">Cytoplasm</keyword>
<accession>A0ABM1JR20</accession>
<evidence type="ECO:0000259" key="8">
    <source>
        <dbReference type="Pfam" id="PF13324"/>
    </source>
</evidence>
<evidence type="ECO:0000256" key="1">
    <source>
        <dbReference type="ARBA" id="ARBA00004123"/>
    </source>
</evidence>
<dbReference type="Pfam" id="PF13324">
    <property type="entry name" value="GCIP_N"/>
    <property type="match status" value="1"/>
</dbReference>
<gene>
    <name evidence="11" type="primary">CCNDBP1</name>
</gene>
<sequence>MFGRGHPGPAAAPEAQRVPAGRFPGRGKSKRRQRVRRDRHPARDVREGAPRPGCCPGGAESPRGLSREQLVSTGGVWEACERAAALPRDNAAAVASALSACLGIVRDALREMEQAQAEGRDPNRDALEDEEEGSVGGGDVSWSEADRQLLGPCVGLAKAAKACLKKSLGAVRAWGRADTAEQVAQLDGLTEAAGDISPSVDELVLSTYPPVNRLTLRLNAGKLAAVLKKMMEVVQASHVCLPSEESWVRFLSGAVDHNMDKIKGLTQGAL</sequence>
<feature type="compositionally biased region" description="Basic residues" evidence="7">
    <location>
        <begin position="25"/>
        <end position="40"/>
    </location>
</feature>
<dbReference type="Proteomes" id="UP000694871">
    <property type="component" value="Unplaced"/>
</dbReference>
<comment type="similarity">
    <text evidence="3">Belongs to the CCNDBP1 family.</text>
</comment>
<dbReference type="Pfam" id="PF20936">
    <property type="entry name" value="GCIP_C"/>
    <property type="match status" value="1"/>
</dbReference>
<dbReference type="RefSeq" id="XP_015263907.1">
    <property type="nucleotide sequence ID" value="XM_015408421.1"/>
</dbReference>
<feature type="region of interest" description="Disordered" evidence="7">
    <location>
        <begin position="1"/>
        <end position="70"/>
    </location>
</feature>
<keyword evidence="10" id="KW-1185">Reference proteome</keyword>
<dbReference type="GeneID" id="107108038"/>
<evidence type="ECO:0000259" key="9">
    <source>
        <dbReference type="Pfam" id="PF20936"/>
    </source>
</evidence>
<dbReference type="InterPro" id="IPR049317">
    <property type="entry name" value="GCIP-like_N"/>
</dbReference>
<feature type="domain" description="Cyclin-D1-binding protein 1-like N-terminal" evidence="8">
    <location>
        <begin position="64"/>
        <end position="117"/>
    </location>
</feature>
<dbReference type="PANTHER" id="PTHR15492">
    <property type="entry name" value="CYCLIN D1-BINDING PROTEIN 1"/>
    <property type="match status" value="1"/>
</dbReference>